<dbReference type="AlphaFoldDB" id="A0A2N5U7E4"/>
<dbReference type="STRING" id="200324.A0A2N5U7E4"/>
<dbReference type="Proteomes" id="UP000235388">
    <property type="component" value="Unassembled WGS sequence"/>
</dbReference>
<evidence type="ECO:0008006" key="3">
    <source>
        <dbReference type="Google" id="ProtNLM"/>
    </source>
</evidence>
<dbReference type="InterPro" id="IPR006912">
    <property type="entry name" value="Harbinger_derived_prot"/>
</dbReference>
<proteinExistence type="predicted"/>
<protein>
    <recommendedName>
        <fullName evidence="3">DDE Tnp4 domain-containing protein</fullName>
    </recommendedName>
</protein>
<accession>A0A2N5U7E4</accession>
<name>A0A2N5U7E4_9BASI</name>
<gene>
    <name evidence="1" type="ORF">PCANC_23634</name>
</gene>
<keyword evidence="2" id="KW-1185">Reference proteome</keyword>
<comment type="caution">
    <text evidence="1">The sequence shown here is derived from an EMBL/GenBank/DDBJ whole genome shotgun (WGS) entry which is preliminary data.</text>
</comment>
<dbReference type="Pfam" id="PF04827">
    <property type="entry name" value="Plant_tran"/>
    <property type="match status" value="1"/>
</dbReference>
<reference evidence="1 2" key="1">
    <citation type="submission" date="2017-11" db="EMBL/GenBank/DDBJ databases">
        <title>De novo assembly and phasing of dikaryotic genomes from two isolates of Puccinia coronata f. sp. avenae, the causal agent of oat crown rust.</title>
        <authorList>
            <person name="Miller M.E."/>
            <person name="Zhang Y."/>
            <person name="Omidvar V."/>
            <person name="Sperschneider J."/>
            <person name="Schwessinger B."/>
            <person name="Raley C."/>
            <person name="Palmer J.M."/>
            <person name="Garnica D."/>
            <person name="Upadhyaya N."/>
            <person name="Rathjen J."/>
            <person name="Taylor J.M."/>
            <person name="Park R.F."/>
            <person name="Dodds P.N."/>
            <person name="Hirsch C.D."/>
            <person name="Kianian S.F."/>
            <person name="Figueroa M."/>
        </authorList>
    </citation>
    <scope>NUCLEOTIDE SEQUENCE [LARGE SCALE GENOMIC DNA]</scope>
    <source>
        <strain evidence="1">12NC29</strain>
    </source>
</reference>
<dbReference type="PANTHER" id="PTHR47150">
    <property type="entry name" value="OS12G0169200 PROTEIN"/>
    <property type="match status" value="1"/>
</dbReference>
<sequence length="400" mass="46198">MALPPSSPPLTNPCLQWILDEPDPLEEMLQHLESEDETGIQARTRGPAKDCQQLEGEKKLHADYFADNPVYSSEDFQHRFRITRTLFDRILRDIVEHDRYFLQKKDCAGLLGLSPEQKITSSLRLLVYGIAHDATDKYTCLAEKTSRKTLYRFVRATNQMYGSNYLRPPNEDELKRILLDNANCGFPGCIGSLDCTQWAWKNCPVSLAGMYKGKEKYPTIVMEAVATQNWRFWHAFFVTPGALNNLNVLDKSDLFERTLHKKAPQISFKINRNHYNYSYYLVDGIYNNYATMIKGKSASSDQASRTFTKAQEGARKDIKCAFGHLRGRFQTIERPGRSWITPANPNQQRLSQTEIQFWKMDMNSKLQHAYLTEDLIKLHWQHRASEQGNQGDDEYDSDSN</sequence>
<dbReference type="EMBL" id="PGCJ01000296">
    <property type="protein sequence ID" value="PLW33588.1"/>
    <property type="molecule type" value="Genomic_DNA"/>
</dbReference>
<dbReference type="OrthoDB" id="2287304at2759"/>
<organism evidence="1 2">
    <name type="scientific">Puccinia coronata f. sp. avenae</name>
    <dbReference type="NCBI Taxonomy" id="200324"/>
    <lineage>
        <taxon>Eukaryota</taxon>
        <taxon>Fungi</taxon>
        <taxon>Dikarya</taxon>
        <taxon>Basidiomycota</taxon>
        <taxon>Pucciniomycotina</taxon>
        <taxon>Pucciniomycetes</taxon>
        <taxon>Pucciniales</taxon>
        <taxon>Pucciniaceae</taxon>
        <taxon>Puccinia</taxon>
    </lineage>
</organism>
<dbReference type="PANTHER" id="PTHR47150:SF5">
    <property type="entry name" value="OS07G0546750 PROTEIN"/>
    <property type="match status" value="1"/>
</dbReference>
<evidence type="ECO:0000313" key="1">
    <source>
        <dbReference type="EMBL" id="PLW33588.1"/>
    </source>
</evidence>
<evidence type="ECO:0000313" key="2">
    <source>
        <dbReference type="Proteomes" id="UP000235388"/>
    </source>
</evidence>